<evidence type="ECO:0000256" key="1">
    <source>
        <dbReference type="SAM" id="MobiDB-lite"/>
    </source>
</evidence>
<reference evidence="3 4" key="1">
    <citation type="submission" date="2017-06" db="EMBL/GenBank/DDBJ databases">
        <title>Ant-infecting Ophiocordyceps genomes reveal a high diversity of potential behavioral manipulation genes and a possible major role for enterotoxins.</title>
        <authorList>
            <person name="De Bekker C."/>
            <person name="Evans H.C."/>
            <person name="Brachmann A."/>
            <person name="Hughes D.P."/>
        </authorList>
    </citation>
    <scope>NUCLEOTIDE SEQUENCE [LARGE SCALE GENOMIC DNA]</scope>
    <source>
        <strain evidence="3 4">Map64</strain>
    </source>
</reference>
<feature type="region of interest" description="Disordered" evidence="1">
    <location>
        <begin position="215"/>
        <end position="254"/>
    </location>
</feature>
<dbReference type="Proteomes" id="UP000226192">
    <property type="component" value="Unassembled WGS sequence"/>
</dbReference>
<comment type="caution">
    <text evidence="3">The sequence shown here is derived from an EMBL/GenBank/DDBJ whole genome shotgun (WGS) entry which is preliminary data.</text>
</comment>
<evidence type="ECO:0008006" key="5">
    <source>
        <dbReference type="Google" id="ProtNLM"/>
    </source>
</evidence>
<keyword evidence="4" id="KW-1185">Reference proteome</keyword>
<dbReference type="EMBL" id="NJET01000001">
    <property type="protein sequence ID" value="PHH67381.1"/>
    <property type="molecule type" value="Genomic_DNA"/>
</dbReference>
<organism evidence="3 4">
    <name type="scientific">Ophiocordyceps australis</name>
    <dbReference type="NCBI Taxonomy" id="1399860"/>
    <lineage>
        <taxon>Eukaryota</taxon>
        <taxon>Fungi</taxon>
        <taxon>Dikarya</taxon>
        <taxon>Ascomycota</taxon>
        <taxon>Pezizomycotina</taxon>
        <taxon>Sordariomycetes</taxon>
        <taxon>Hypocreomycetidae</taxon>
        <taxon>Hypocreales</taxon>
        <taxon>Ophiocordycipitaceae</taxon>
        <taxon>Ophiocordyceps</taxon>
    </lineage>
</organism>
<dbReference type="AlphaFoldDB" id="A0A2C5YKD0"/>
<evidence type="ECO:0000313" key="4">
    <source>
        <dbReference type="Proteomes" id="UP000226192"/>
    </source>
</evidence>
<feature type="compositionally biased region" description="Pro residues" evidence="1">
    <location>
        <begin position="241"/>
        <end position="254"/>
    </location>
</feature>
<feature type="compositionally biased region" description="Polar residues" evidence="1">
    <location>
        <begin position="96"/>
        <end position="111"/>
    </location>
</feature>
<feature type="signal peptide" evidence="2">
    <location>
        <begin position="1"/>
        <end position="16"/>
    </location>
</feature>
<keyword evidence="2" id="KW-0732">Signal</keyword>
<evidence type="ECO:0000313" key="3">
    <source>
        <dbReference type="EMBL" id="PHH67381.1"/>
    </source>
</evidence>
<gene>
    <name evidence="3" type="ORF">CDD81_150</name>
</gene>
<name>A0A2C5YKD0_9HYPO</name>
<proteinExistence type="predicted"/>
<protein>
    <recommendedName>
        <fullName evidence="5">Hydrophobin</fullName>
    </recommendedName>
</protein>
<feature type="region of interest" description="Disordered" evidence="1">
    <location>
        <begin position="92"/>
        <end position="114"/>
    </location>
</feature>
<feature type="chain" id="PRO_5012586895" description="Hydrophobin" evidence="2">
    <location>
        <begin position="17"/>
        <end position="254"/>
    </location>
</feature>
<evidence type="ECO:0000256" key="2">
    <source>
        <dbReference type="SAM" id="SignalP"/>
    </source>
</evidence>
<accession>A0A2C5YKD0</accession>
<sequence>MKHHLVLAALMGVSLAGPLDKRQRFGSNGLNVDTLKEQVCDYFGGVGEKCTTGVQSCMKTVLGIDQPNFDNAAETLPLSRFLEMSPCIRSAAENKAPSSNTAQPAQAQSGTGKNGANIEKAKQVLCQPFGGLGQACEQGVKKCIQDTSNLPKVSFNQAVDEFTQDQFRSLLQCTSKEPAQDESQGPTPQELNERICFADRSGSCSDRVKNCINQSAPNQRRIPEDKVGEIRACANSGAPRKAPPPLIHNPKPAA</sequence>